<keyword evidence="3" id="KW-1003">Cell membrane</keyword>
<evidence type="ECO:0000256" key="5">
    <source>
        <dbReference type="ARBA" id="ARBA00022989"/>
    </source>
</evidence>
<evidence type="ECO:0000256" key="3">
    <source>
        <dbReference type="ARBA" id="ARBA00022475"/>
    </source>
</evidence>
<dbReference type="PANTHER" id="PTHR30065">
    <property type="entry name" value="FLAGELLAR BIOSYNTHETIC PROTEIN FLIR"/>
    <property type="match status" value="1"/>
</dbReference>
<dbReference type="InterPro" id="IPR002010">
    <property type="entry name" value="T3SS_IM_R"/>
</dbReference>
<dbReference type="Pfam" id="PF01311">
    <property type="entry name" value="Bac_export_1"/>
    <property type="match status" value="1"/>
</dbReference>
<keyword evidence="8" id="KW-0966">Cell projection</keyword>
<evidence type="ECO:0000256" key="4">
    <source>
        <dbReference type="ARBA" id="ARBA00022692"/>
    </source>
</evidence>
<keyword evidence="5 7" id="KW-1133">Transmembrane helix</keyword>
<dbReference type="GO" id="GO:0005886">
    <property type="term" value="C:plasma membrane"/>
    <property type="evidence" value="ECO:0007669"/>
    <property type="project" value="UniProtKB-SubCell"/>
</dbReference>
<gene>
    <name evidence="8" type="ORF">ROA7023_02929</name>
</gene>
<protein>
    <submittedName>
        <fullName evidence="8">Flagellar biosynthesis protein FliR</fullName>
    </submittedName>
</protein>
<dbReference type="EMBL" id="FWFZ01000016">
    <property type="protein sequence ID" value="SLN62737.1"/>
    <property type="molecule type" value="Genomic_DNA"/>
</dbReference>
<evidence type="ECO:0000256" key="7">
    <source>
        <dbReference type="SAM" id="Phobius"/>
    </source>
</evidence>
<reference evidence="8 9" key="1">
    <citation type="submission" date="2017-03" db="EMBL/GenBank/DDBJ databases">
        <authorList>
            <person name="Afonso C.L."/>
            <person name="Miller P.J."/>
            <person name="Scott M.A."/>
            <person name="Spackman E."/>
            <person name="Goraichik I."/>
            <person name="Dimitrov K.M."/>
            <person name="Suarez D.L."/>
            <person name="Swayne D.E."/>
        </authorList>
    </citation>
    <scope>NUCLEOTIDE SEQUENCE [LARGE SCALE GENOMIC DNA]</scope>
    <source>
        <strain evidence="8 9">CECT 7023</strain>
    </source>
</reference>
<evidence type="ECO:0000313" key="8">
    <source>
        <dbReference type="EMBL" id="SLN62737.1"/>
    </source>
</evidence>
<evidence type="ECO:0000256" key="1">
    <source>
        <dbReference type="ARBA" id="ARBA00004651"/>
    </source>
</evidence>
<comment type="similarity">
    <text evidence="2">Belongs to the FliR/MopE/SpaR family.</text>
</comment>
<keyword evidence="8" id="KW-0969">Cilium</keyword>
<accession>A0A1Y5TKV6</accession>
<sequence>MMSELASVLPIAEAGLWGIWWVFLRVGAIMAMLPAFGEQSVPLRIRLGLGVAFTLVIFPAAVTLSTGMTSAPSFVATISELLVGLMFGLFLRFFVMVLQIAGTIAAQSTSLSQIFGGSAGFEPLPAMGHVLVVAGLALATILGLHVHAAEYMLLSYQLVPPGVIPSADVVAEIGVQEVGRTFALSFTLAAPFVIASLLYNVTLGVINRAMPQLMVAFVGAPAITAGGLALLAIAAPILLGLWSDKLFAFMANPFGGPP</sequence>
<comment type="subcellular location">
    <subcellularLocation>
        <location evidence="1">Cell membrane</location>
        <topology evidence="1">Multi-pass membrane protein</topology>
    </subcellularLocation>
</comment>
<dbReference type="GO" id="GO:0006605">
    <property type="term" value="P:protein targeting"/>
    <property type="evidence" value="ECO:0007669"/>
    <property type="project" value="InterPro"/>
</dbReference>
<organism evidence="8 9">
    <name type="scientific">Roseisalinus antarcticus</name>
    <dbReference type="NCBI Taxonomy" id="254357"/>
    <lineage>
        <taxon>Bacteria</taxon>
        <taxon>Pseudomonadati</taxon>
        <taxon>Pseudomonadota</taxon>
        <taxon>Alphaproteobacteria</taxon>
        <taxon>Rhodobacterales</taxon>
        <taxon>Roseobacteraceae</taxon>
        <taxon>Roseisalinus</taxon>
    </lineage>
</organism>
<dbReference type="AlphaFoldDB" id="A0A1Y5TKV6"/>
<dbReference type="PRINTS" id="PR00953">
    <property type="entry name" value="TYPE3IMRPROT"/>
</dbReference>
<evidence type="ECO:0000256" key="2">
    <source>
        <dbReference type="ARBA" id="ARBA00009772"/>
    </source>
</evidence>
<dbReference type="RefSeq" id="WP_085879742.1">
    <property type="nucleotide sequence ID" value="NZ_FWFZ01000016.1"/>
</dbReference>
<dbReference type="OrthoDB" id="9779817at2"/>
<keyword evidence="6 7" id="KW-0472">Membrane</keyword>
<evidence type="ECO:0000256" key="6">
    <source>
        <dbReference type="ARBA" id="ARBA00023136"/>
    </source>
</evidence>
<keyword evidence="9" id="KW-1185">Reference proteome</keyword>
<feature type="transmembrane region" description="Helical" evidence="7">
    <location>
        <begin position="15"/>
        <end position="35"/>
    </location>
</feature>
<dbReference type="PANTHER" id="PTHR30065:SF8">
    <property type="entry name" value="FLAGELLAR BIOSYNTHETIC PROTEIN FLIR"/>
    <property type="match status" value="1"/>
</dbReference>
<feature type="transmembrane region" description="Helical" evidence="7">
    <location>
        <begin position="81"/>
        <end position="105"/>
    </location>
</feature>
<feature type="transmembrane region" description="Helical" evidence="7">
    <location>
        <begin position="213"/>
        <end position="242"/>
    </location>
</feature>
<feature type="transmembrane region" description="Helical" evidence="7">
    <location>
        <begin position="47"/>
        <end position="69"/>
    </location>
</feature>
<keyword evidence="4 7" id="KW-0812">Transmembrane</keyword>
<feature type="transmembrane region" description="Helical" evidence="7">
    <location>
        <begin position="126"/>
        <end position="148"/>
    </location>
</feature>
<proteinExistence type="inferred from homology"/>
<feature type="transmembrane region" description="Helical" evidence="7">
    <location>
        <begin position="182"/>
        <end position="201"/>
    </location>
</feature>
<dbReference type="Proteomes" id="UP000193900">
    <property type="component" value="Unassembled WGS sequence"/>
</dbReference>
<evidence type="ECO:0000313" key="9">
    <source>
        <dbReference type="Proteomes" id="UP000193900"/>
    </source>
</evidence>
<keyword evidence="8" id="KW-0282">Flagellum</keyword>
<name>A0A1Y5TKV6_9RHOB</name>